<feature type="region of interest" description="Disordered" evidence="1">
    <location>
        <begin position="24"/>
        <end position="45"/>
    </location>
</feature>
<name>A0A4S2MX51_9PEZI</name>
<dbReference type="AlphaFoldDB" id="A0A4S2MX51"/>
<reference evidence="2 3" key="1">
    <citation type="submission" date="2019-04" db="EMBL/GenBank/DDBJ databases">
        <title>Comparative genomics and transcriptomics to analyze fruiting body development in filamentous ascomycetes.</title>
        <authorList>
            <consortium name="DOE Joint Genome Institute"/>
            <person name="Lutkenhaus R."/>
            <person name="Traeger S."/>
            <person name="Breuer J."/>
            <person name="Kuo A."/>
            <person name="Lipzen A."/>
            <person name="Pangilinan J."/>
            <person name="Dilworth D."/>
            <person name="Sandor L."/>
            <person name="Poggeler S."/>
            <person name="Barry K."/>
            <person name="Grigoriev I.V."/>
            <person name="Nowrousian M."/>
        </authorList>
    </citation>
    <scope>NUCLEOTIDE SEQUENCE [LARGE SCALE GENOMIC DNA]</scope>
    <source>
        <strain evidence="2 3">CBS 389.68</strain>
    </source>
</reference>
<evidence type="ECO:0000313" key="2">
    <source>
        <dbReference type="EMBL" id="TGZ81240.1"/>
    </source>
</evidence>
<organism evidence="2 3">
    <name type="scientific">Ascodesmis nigricans</name>
    <dbReference type="NCBI Taxonomy" id="341454"/>
    <lineage>
        <taxon>Eukaryota</taxon>
        <taxon>Fungi</taxon>
        <taxon>Dikarya</taxon>
        <taxon>Ascomycota</taxon>
        <taxon>Pezizomycotina</taxon>
        <taxon>Pezizomycetes</taxon>
        <taxon>Pezizales</taxon>
        <taxon>Ascodesmidaceae</taxon>
        <taxon>Ascodesmis</taxon>
    </lineage>
</organism>
<gene>
    <name evidence="2" type="ORF">EX30DRAFT_270637</name>
</gene>
<accession>A0A4S2MX51</accession>
<proteinExistence type="predicted"/>
<dbReference type="EMBL" id="ML220120">
    <property type="protein sequence ID" value="TGZ81240.1"/>
    <property type="molecule type" value="Genomic_DNA"/>
</dbReference>
<evidence type="ECO:0000256" key="1">
    <source>
        <dbReference type="SAM" id="MobiDB-lite"/>
    </source>
</evidence>
<dbReference type="Proteomes" id="UP000298138">
    <property type="component" value="Unassembled WGS sequence"/>
</dbReference>
<dbReference type="InParanoid" id="A0A4S2MX51"/>
<protein>
    <submittedName>
        <fullName evidence="2">Uncharacterized protein</fullName>
    </submittedName>
</protein>
<sequence>MLTIVHLDTVLQMLLKILPSKSRLPTASPTPFPSPRSLAMSPASHHPVLLPSTRSPPCPHPDFPDLILPAPSTKSRHLYLALELHLSTCLPEPRPRNLIFQVSSSSCFSSSYTCIPLTTVSTIFTVSGAAKWW</sequence>
<keyword evidence="3" id="KW-1185">Reference proteome</keyword>
<evidence type="ECO:0000313" key="3">
    <source>
        <dbReference type="Proteomes" id="UP000298138"/>
    </source>
</evidence>